<comment type="caution">
    <text evidence="1">The sequence shown here is derived from an EMBL/GenBank/DDBJ whole genome shotgun (WGS) entry which is preliminary data.</text>
</comment>
<reference evidence="1 2" key="1">
    <citation type="submission" date="2018-03" db="EMBL/GenBank/DDBJ databases">
        <title>Genomic Encyclopedia of Archaeal and Bacterial Type Strains, Phase II (KMG-II): from individual species to whole genera.</title>
        <authorList>
            <person name="Goeker M."/>
        </authorList>
    </citation>
    <scope>NUCLEOTIDE SEQUENCE [LARGE SCALE GENOMIC DNA]</scope>
    <source>
        <strain evidence="1 2">DSM 43146</strain>
    </source>
</reference>
<proteinExistence type="predicted"/>
<organism evidence="1 2">
    <name type="scientific">Actinoplanes italicus</name>
    <dbReference type="NCBI Taxonomy" id="113567"/>
    <lineage>
        <taxon>Bacteria</taxon>
        <taxon>Bacillati</taxon>
        <taxon>Actinomycetota</taxon>
        <taxon>Actinomycetes</taxon>
        <taxon>Micromonosporales</taxon>
        <taxon>Micromonosporaceae</taxon>
        <taxon>Actinoplanes</taxon>
    </lineage>
</organism>
<evidence type="ECO:0000313" key="1">
    <source>
        <dbReference type="EMBL" id="PRX25520.1"/>
    </source>
</evidence>
<name>A0A2T0KP58_9ACTN</name>
<gene>
    <name evidence="1" type="ORF">CLV67_101237</name>
</gene>
<dbReference type="InterPro" id="IPR004401">
    <property type="entry name" value="YbaB/EbfC"/>
</dbReference>
<protein>
    <submittedName>
        <fullName evidence="1">YbaB/EbfC DNA-binding family protein</fullName>
    </submittedName>
</protein>
<dbReference type="OrthoDB" id="3695809at2"/>
<sequence length="129" mass="13371">MFDGGSLGDAERLIDEWRGAIEERAARARALESRLARLSETARSPDGLVTVTVGARGDLTGLDLAEAVRQRPAAVTAREILATVRIARGALLTAVTAATTEAMGPGTATGRAVVESFTDRLAPGGDGRV</sequence>
<evidence type="ECO:0000313" key="2">
    <source>
        <dbReference type="Proteomes" id="UP000239415"/>
    </source>
</evidence>
<keyword evidence="1" id="KW-0238">DNA-binding</keyword>
<dbReference type="RefSeq" id="WP_106315708.1">
    <property type="nucleotide sequence ID" value="NZ_BOMO01000024.1"/>
</dbReference>
<dbReference type="AlphaFoldDB" id="A0A2T0KP58"/>
<accession>A0A2T0KP58</accession>
<dbReference type="Pfam" id="PF02575">
    <property type="entry name" value="YbaB_DNA_bd"/>
    <property type="match status" value="1"/>
</dbReference>
<keyword evidence="2" id="KW-1185">Reference proteome</keyword>
<dbReference type="GO" id="GO:0003677">
    <property type="term" value="F:DNA binding"/>
    <property type="evidence" value="ECO:0007669"/>
    <property type="project" value="UniProtKB-KW"/>
</dbReference>
<dbReference type="EMBL" id="PVMZ01000001">
    <property type="protein sequence ID" value="PRX25520.1"/>
    <property type="molecule type" value="Genomic_DNA"/>
</dbReference>
<dbReference type="Proteomes" id="UP000239415">
    <property type="component" value="Unassembled WGS sequence"/>
</dbReference>
<dbReference type="InterPro" id="IPR036894">
    <property type="entry name" value="YbaB-like_sf"/>
</dbReference>
<dbReference type="Gene3D" id="3.30.1310.10">
    <property type="entry name" value="Nucleoid-associated protein YbaB-like domain"/>
    <property type="match status" value="1"/>
</dbReference>